<keyword evidence="1" id="KW-1133">Transmembrane helix</keyword>
<comment type="caution">
    <text evidence="2">The sequence shown here is derived from an EMBL/GenBank/DDBJ whole genome shotgun (WGS) entry which is preliminary data.</text>
</comment>
<keyword evidence="1" id="KW-0472">Membrane</keyword>
<sequence>MRTFWTVVGVIAAIVIAWVVVDVVLRLAAFALKFGLVAVVAIVVFLLLRRLFRPGGDRQTP</sequence>
<evidence type="ECO:0008006" key="4">
    <source>
        <dbReference type="Google" id="ProtNLM"/>
    </source>
</evidence>
<gene>
    <name evidence="2" type="ORF">F6B42_04940</name>
</gene>
<reference evidence="3" key="1">
    <citation type="submission" date="2019-09" db="EMBL/GenBank/DDBJ databases">
        <title>Mumia zhuanghuii sp. nov. isolated from the intestinal contents of plateau pika (Ochotona curzoniae) in the Qinghai-Tibet plateau of China.</title>
        <authorList>
            <person name="Tian Z."/>
        </authorList>
    </citation>
    <scope>NUCLEOTIDE SEQUENCE [LARGE SCALE GENOMIC DNA]</scope>
    <source>
        <strain evidence="3">DSM 25564</strain>
    </source>
</reference>
<protein>
    <recommendedName>
        <fullName evidence="4">Flagellar biosynthesis protein FlhA</fullName>
    </recommendedName>
</protein>
<proteinExistence type="predicted"/>
<evidence type="ECO:0000256" key="1">
    <source>
        <dbReference type="SAM" id="Phobius"/>
    </source>
</evidence>
<feature type="transmembrane region" description="Helical" evidence="1">
    <location>
        <begin position="27"/>
        <end position="48"/>
    </location>
</feature>
<dbReference type="EMBL" id="VYRZ01000001">
    <property type="protein sequence ID" value="KAA9089802.1"/>
    <property type="molecule type" value="Genomic_DNA"/>
</dbReference>
<dbReference type="Proteomes" id="UP000327039">
    <property type="component" value="Unassembled WGS sequence"/>
</dbReference>
<name>A0A5J5IYE9_9MICO</name>
<accession>A0A5J5IYE9</accession>
<evidence type="ECO:0000313" key="2">
    <source>
        <dbReference type="EMBL" id="KAA9089802.1"/>
    </source>
</evidence>
<dbReference type="RefSeq" id="WP_150418433.1">
    <property type="nucleotide sequence ID" value="NZ_VYRZ01000001.1"/>
</dbReference>
<dbReference type="AlphaFoldDB" id="A0A5J5IYE9"/>
<organism evidence="2 3">
    <name type="scientific">Microbacterium radiodurans</name>
    <dbReference type="NCBI Taxonomy" id="661398"/>
    <lineage>
        <taxon>Bacteria</taxon>
        <taxon>Bacillati</taxon>
        <taxon>Actinomycetota</taxon>
        <taxon>Actinomycetes</taxon>
        <taxon>Micrococcales</taxon>
        <taxon>Microbacteriaceae</taxon>
        <taxon>Microbacterium</taxon>
    </lineage>
</organism>
<keyword evidence="3" id="KW-1185">Reference proteome</keyword>
<evidence type="ECO:0000313" key="3">
    <source>
        <dbReference type="Proteomes" id="UP000327039"/>
    </source>
</evidence>
<keyword evidence="1" id="KW-0812">Transmembrane</keyword>